<dbReference type="InterPro" id="IPR037291">
    <property type="entry name" value="DUF4139"/>
</dbReference>
<dbReference type="EMBL" id="AAWS01000012">
    <property type="protein sequence ID" value="EAY29226.1"/>
    <property type="molecule type" value="Genomic_DNA"/>
</dbReference>
<reference evidence="4 5" key="1">
    <citation type="submission" date="2007-01" db="EMBL/GenBank/DDBJ databases">
        <authorList>
            <person name="Haygood M."/>
            <person name="Podell S."/>
            <person name="Anderson C."/>
            <person name="Hopkinson B."/>
            <person name="Roe K."/>
            <person name="Barbeau K."/>
            <person name="Gaasterland T."/>
            <person name="Ferriera S."/>
            <person name="Johnson J."/>
            <person name="Kravitz S."/>
            <person name="Beeson K."/>
            <person name="Sutton G."/>
            <person name="Rogers Y.-H."/>
            <person name="Friedman R."/>
            <person name="Frazier M."/>
            <person name="Venter J.C."/>
        </authorList>
    </citation>
    <scope>NUCLEOTIDE SEQUENCE [LARGE SCALE GENOMIC DNA]</scope>
    <source>
        <strain evidence="4 5">ATCC 23134</strain>
    </source>
</reference>
<organism evidence="4 5">
    <name type="scientific">Microscilla marina ATCC 23134</name>
    <dbReference type="NCBI Taxonomy" id="313606"/>
    <lineage>
        <taxon>Bacteria</taxon>
        <taxon>Pseudomonadati</taxon>
        <taxon>Bacteroidota</taxon>
        <taxon>Cytophagia</taxon>
        <taxon>Cytophagales</taxon>
        <taxon>Microscillaceae</taxon>
        <taxon>Microscilla</taxon>
    </lineage>
</organism>
<evidence type="ECO:0000259" key="2">
    <source>
        <dbReference type="Pfam" id="PF13598"/>
    </source>
</evidence>
<name>A1ZKK0_MICM2</name>
<sequence>MKTLTSKITNVTVFKDRAEVTRQASVEGLAAGEYQMVFDKLPKNIDQNSIQVNGKGNATLTNVKFETVHYEETPDLDRKTLYEEQQNIQDELRLLDDELNRLRKEKEFVDGVGKKLITPATTETTLELDPQKWANMLAYFKTELATVDKAIFGVEKNKRSWENKLNRINHQLQQMGQGKRLSKNQVTVWVEATQETSLALELSYVVYNASWRPVYDLRVSTQDKRMHITYNAIVEQNTGENWNDTLLKLSTAQPQISGQQPSLSPWRINLFVPKPPPAPAPGAARGMSNMIEAPMAQMYTSELDTGALMDELEEEMVMAKPTSAVETGATSVFFSVSGKHTVKSDGTEHRVTIMIEDFSAHFRYSTVPKLSPYAYLKAKVRNETAYPFLAGSANVFLDNNFVSTTNMEAVAPTEEFWTFLGIDQGFKIEHKFLKKYEKQEGGIFSKKTQNIVYEYLIEIKNNKTTQEEIVVWDQLPISGNDEIKVHLLEPTYKEDSDKVKKNEYEYIEWFFKPGPGEALSIPFKFAVEYPRDKQVDGLV</sequence>
<evidence type="ECO:0000256" key="1">
    <source>
        <dbReference type="SAM" id="Coils"/>
    </source>
</evidence>
<dbReference type="InterPro" id="IPR025554">
    <property type="entry name" value="DUF4140"/>
</dbReference>
<protein>
    <recommendedName>
        <fullName evidence="6">Mucoidy inhibitor MuiA family protein</fullName>
    </recommendedName>
</protein>
<dbReference type="InterPro" id="IPR011935">
    <property type="entry name" value="CHP02231"/>
</dbReference>
<keyword evidence="1" id="KW-0175">Coiled coil</keyword>
<dbReference type="Proteomes" id="UP000004095">
    <property type="component" value="Unassembled WGS sequence"/>
</dbReference>
<keyword evidence="5" id="KW-1185">Reference proteome</keyword>
<dbReference type="Pfam" id="PF13600">
    <property type="entry name" value="DUF4140"/>
    <property type="match status" value="1"/>
</dbReference>
<accession>A1ZKK0</accession>
<evidence type="ECO:0000259" key="3">
    <source>
        <dbReference type="Pfam" id="PF13600"/>
    </source>
</evidence>
<dbReference type="PANTHER" id="PTHR31005">
    <property type="entry name" value="DUF4139 DOMAIN-CONTAINING PROTEIN"/>
    <property type="match status" value="1"/>
</dbReference>
<evidence type="ECO:0000313" key="5">
    <source>
        <dbReference type="Proteomes" id="UP000004095"/>
    </source>
</evidence>
<dbReference type="RefSeq" id="WP_002696880.1">
    <property type="nucleotide sequence ID" value="NZ_AAWS01000012.1"/>
</dbReference>
<gene>
    <name evidence="4" type="ORF">M23134_02417</name>
</gene>
<feature type="domain" description="DUF4140" evidence="3">
    <location>
        <begin position="11"/>
        <end position="108"/>
    </location>
</feature>
<dbReference type="NCBIfam" id="TIGR02231">
    <property type="entry name" value="mucoidy inhibitor MuiA family protein"/>
    <property type="match status" value="1"/>
</dbReference>
<evidence type="ECO:0000313" key="4">
    <source>
        <dbReference type="EMBL" id="EAY29226.1"/>
    </source>
</evidence>
<dbReference type="AlphaFoldDB" id="A1ZKK0"/>
<feature type="coiled-coil region" evidence="1">
    <location>
        <begin position="78"/>
        <end position="105"/>
    </location>
</feature>
<dbReference type="OrthoDB" id="634585at2"/>
<dbReference type="eggNOG" id="COG5316">
    <property type="taxonomic scope" value="Bacteria"/>
</dbReference>
<evidence type="ECO:0008006" key="6">
    <source>
        <dbReference type="Google" id="ProtNLM"/>
    </source>
</evidence>
<dbReference type="Pfam" id="PF13598">
    <property type="entry name" value="DUF4139"/>
    <property type="match status" value="1"/>
</dbReference>
<comment type="caution">
    <text evidence="4">The sequence shown here is derived from an EMBL/GenBank/DDBJ whole genome shotgun (WGS) entry which is preliminary data.</text>
</comment>
<dbReference type="PANTHER" id="PTHR31005:SF8">
    <property type="entry name" value="DUF4139 DOMAIN-CONTAINING PROTEIN"/>
    <property type="match status" value="1"/>
</dbReference>
<proteinExistence type="predicted"/>
<feature type="domain" description="DUF4139" evidence="2">
    <location>
        <begin position="200"/>
        <end position="531"/>
    </location>
</feature>